<evidence type="ECO:0000313" key="5">
    <source>
        <dbReference type="Proteomes" id="UP001365128"/>
    </source>
</evidence>
<name>A0ABR1LG32_9PEZI</name>
<sequence length="598" mass="66259">MIKDGIEVYVRRINRGTRYLEYEHVRPKFNSNTSIAYIKAITGEQFEVRIKLHHGFRYYTATGLQVRLCLDANEAPDVYWHPKKLVPADGWETTISDFCVEVGGEWMAGKLAFGDVGGGKAETTVQFDNYYGIKTDPVPVNKFAETTPNPNDEPDFLAARRRRLGTIRVSIQRGHVNSAEAPVPSVETPALQAFDFTCASDADRAAGITQKVTTLDGRPIAEPPSDTSTRFKAVGGPHGERMVFEFRYRSLEELTRLGLCDENGRMFEPEPDEEADEEDGSPIPPVSRRRFSPPLKPRTSQRRSTRNRTRHSSPPALSLERAQMPEPASVTVNKTTNLADKKVSGVEKPPRHIGTPNPVTETHEERMARYERLLAPMSQVMEPIASPGPQSVLRPIKRGQGFEDQAQTPVKKPRLAAASTPTDLLPNTLDARSKPLAAASTTTAPCVQGSEIGIFSPKVKREPSLEIIDPPISRPAPSAPTGSVSIKRSVPSGPGVPSTQKISSHVHMRKRTNAPFPHTARPLKEDPSASRSNMSSEELGIEFRALDVEHELIALRKKSDELKQRMQELELEKRKLKAEAEVARMRKEERLAAGGTLN</sequence>
<feature type="region of interest" description="Disordered" evidence="2">
    <location>
        <begin position="382"/>
        <end position="428"/>
    </location>
</feature>
<feature type="region of interest" description="Disordered" evidence="2">
    <location>
        <begin position="342"/>
        <end position="364"/>
    </location>
</feature>
<feature type="compositionally biased region" description="Basic residues" evidence="2">
    <location>
        <begin position="299"/>
        <end position="311"/>
    </location>
</feature>
<accession>A0ABR1LG32</accession>
<feature type="compositionally biased region" description="Acidic residues" evidence="2">
    <location>
        <begin position="269"/>
        <end position="280"/>
    </location>
</feature>
<dbReference type="PANTHER" id="PTHR36223:SF1">
    <property type="entry name" value="TRANSCRIPTION ELONGATION FACTOR EAF N-TERMINAL DOMAIN-CONTAINING PROTEIN"/>
    <property type="match status" value="1"/>
</dbReference>
<proteinExistence type="predicted"/>
<keyword evidence="1" id="KW-0175">Coiled coil</keyword>
<dbReference type="Pfam" id="PF25534">
    <property type="entry name" value="DUF7918"/>
    <property type="match status" value="2"/>
</dbReference>
<keyword evidence="5" id="KW-1185">Reference proteome</keyword>
<feature type="coiled-coil region" evidence="1">
    <location>
        <begin position="545"/>
        <end position="588"/>
    </location>
</feature>
<dbReference type="EMBL" id="JBBPDW010000045">
    <property type="protein sequence ID" value="KAK7533583.1"/>
    <property type="molecule type" value="Genomic_DNA"/>
</dbReference>
<comment type="caution">
    <text evidence="4">The sequence shown here is derived from an EMBL/GenBank/DDBJ whole genome shotgun (WGS) entry which is preliminary data.</text>
</comment>
<gene>
    <name evidence="4" type="ORF">IWX46DRAFT_584531</name>
</gene>
<dbReference type="PANTHER" id="PTHR36223">
    <property type="entry name" value="BETA-LACTAMASE-TYPE TRANSPEPTIDASE FOLD DOMAIN CONTAINING PROTEIN"/>
    <property type="match status" value="1"/>
</dbReference>
<protein>
    <recommendedName>
        <fullName evidence="3">DUF7918 domain-containing protein</fullName>
    </recommendedName>
</protein>
<feature type="domain" description="DUF7918" evidence="3">
    <location>
        <begin position="156"/>
        <end position="259"/>
    </location>
</feature>
<dbReference type="InterPro" id="IPR057678">
    <property type="entry name" value="DUF7918"/>
</dbReference>
<dbReference type="Proteomes" id="UP001365128">
    <property type="component" value="Unassembled WGS sequence"/>
</dbReference>
<reference evidence="4 5" key="1">
    <citation type="submission" date="2024-04" db="EMBL/GenBank/DDBJ databases">
        <title>Phyllosticta paracitricarpa is synonymous to the EU quarantine fungus P. citricarpa based on phylogenomic analyses.</title>
        <authorList>
            <consortium name="Lawrence Berkeley National Laboratory"/>
            <person name="Van Ingen-Buijs V.A."/>
            <person name="Van Westerhoven A.C."/>
            <person name="Haridas S."/>
            <person name="Skiadas P."/>
            <person name="Martin F."/>
            <person name="Groenewald J.Z."/>
            <person name="Crous P.W."/>
            <person name="Seidl M.F."/>
        </authorList>
    </citation>
    <scope>NUCLEOTIDE SEQUENCE [LARGE SCALE GENOMIC DNA]</scope>
    <source>
        <strain evidence="4 5">CBS 122670</strain>
    </source>
</reference>
<evidence type="ECO:0000313" key="4">
    <source>
        <dbReference type="EMBL" id="KAK7533583.1"/>
    </source>
</evidence>
<evidence type="ECO:0000259" key="3">
    <source>
        <dbReference type="Pfam" id="PF25534"/>
    </source>
</evidence>
<feature type="domain" description="DUF7918" evidence="3">
    <location>
        <begin position="15"/>
        <end position="117"/>
    </location>
</feature>
<feature type="region of interest" description="Disordered" evidence="2">
    <location>
        <begin position="466"/>
        <end position="536"/>
    </location>
</feature>
<evidence type="ECO:0000256" key="2">
    <source>
        <dbReference type="SAM" id="MobiDB-lite"/>
    </source>
</evidence>
<organism evidence="4 5">
    <name type="scientific">Phyllosticta citricarpa</name>
    <dbReference type="NCBI Taxonomy" id="55181"/>
    <lineage>
        <taxon>Eukaryota</taxon>
        <taxon>Fungi</taxon>
        <taxon>Dikarya</taxon>
        <taxon>Ascomycota</taxon>
        <taxon>Pezizomycotina</taxon>
        <taxon>Dothideomycetes</taxon>
        <taxon>Dothideomycetes incertae sedis</taxon>
        <taxon>Botryosphaeriales</taxon>
        <taxon>Phyllostictaceae</taxon>
        <taxon>Phyllosticta</taxon>
    </lineage>
</organism>
<feature type="region of interest" description="Disordered" evidence="2">
    <location>
        <begin position="262"/>
        <end position="326"/>
    </location>
</feature>
<evidence type="ECO:0000256" key="1">
    <source>
        <dbReference type="SAM" id="Coils"/>
    </source>
</evidence>